<evidence type="ECO:0000256" key="10">
    <source>
        <dbReference type="ARBA" id="ARBA00023152"/>
    </source>
</evidence>
<keyword evidence="11" id="KW-0670">Pyruvate</keyword>
<evidence type="ECO:0000313" key="14">
    <source>
        <dbReference type="Proteomes" id="UP000241886"/>
    </source>
</evidence>
<evidence type="ECO:0000256" key="11">
    <source>
        <dbReference type="ARBA" id="ARBA00023317"/>
    </source>
</evidence>
<dbReference type="PANTHER" id="PTHR11817">
    <property type="entry name" value="PYRUVATE KINASE"/>
    <property type="match status" value="1"/>
</dbReference>
<dbReference type="GO" id="GO:0000287">
    <property type="term" value="F:magnesium ion binding"/>
    <property type="evidence" value="ECO:0007669"/>
    <property type="project" value="InterPro"/>
</dbReference>
<evidence type="ECO:0000256" key="7">
    <source>
        <dbReference type="ARBA" id="ARBA00022777"/>
    </source>
</evidence>
<feature type="non-terminal residue" evidence="13">
    <location>
        <position position="52"/>
    </location>
</feature>
<feature type="domain" description="Pyruvate kinase barrel" evidence="12">
    <location>
        <begin position="4"/>
        <end position="50"/>
    </location>
</feature>
<dbReference type="AlphaFoldDB" id="A0A2R6C4D8"/>
<keyword evidence="5" id="KW-0479">Metal-binding</keyword>
<dbReference type="GO" id="GO:0004743">
    <property type="term" value="F:pyruvate kinase activity"/>
    <property type="evidence" value="ECO:0007669"/>
    <property type="project" value="UniProtKB-EC"/>
</dbReference>
<comment type="pathway">
    <text evidence="1">Carbohydrate degradation; glycolysis; pyruvate from D-glyceraldehyde 3-phosphate: step 5/5.</text>
</comment>
<dbReference type="GO" id="GO:0030955">
    <property type="term" value="F:potassium ion binding"/>
    <property type="evidence" value="ECO:0007669"/>
    <property type="project" value="InterPro"/>
</dbReference>
<dbReference type="InterPro" id="IPR015813">
    <property type="entry name" value="Pyrv/PenolPyrv_kinase-like_dom"/>
</dbReference>
<proteinExistence type="inferred from homology"/>
<dbReference type="Proteomes" id="UP000241886">
    <property type="component" value="Unassembled WGS sequence"/>
</dbReference>
<evidence type="ECO:0000313" key="13">
    <source>
        <dbReference type="EMBL" id="PSO05596.1"/>
    </source>
</evidence>
<evidence type="ECO:0000256" key="4">
    <source>
        <dbReference type="ARBA" id="ARBA00022679"/>
    </source>
</evidence>
<dbReference type="EC" id="2.7.1.40" evidence="3"/>
<dbReference type="GO" id="GO:0016301">
    <property type="term" value="F:kinase activity"/>
    <property type="evidence" value="ECO:0007669"/>
    <property type="project" value="UniProtKB-KW"/>
</dbReference>
<sequence length="52" mass="5782">MPLRYTKIVCTIGPATSEENMIVELVKAGMDAARLNFSHGSHSEHLQRLKSL</sequence>
<reference evidence="13 14" key="1">
    <citation type="submission" date="2017-04" db="EMBL/GenBank/DDBJ databases">
        <title>Novel microbial lineages endemic to geothermal iron-oxide mats fill important gaps in the evolutionary history of Archaea.</title>
        <authorList>
            <person name="Jay Z.J."/>
            <person name="Beam J.P."/>
            <person name="Dlakic M."/>
            <person name="Rusch D.B."/>
            <person name="Kozubal M.A."/>
            <person name="Inskeep W.P."/>
        </authorList>
    </citation>
    <scope>NUCLEOTIDE SEQUENCE [LARGE SCALE GENOMIC DNA]</scope>
    <source>
        <strain evidence="13">ECH_B_SAG-G16</strain>
    </source>
</reference>
<dbReference type="GO" id="GO:0005524">
    <property type="term" value="F:ATP binding"/>
    <property type="evidence" value="ECO:0007669"/>
    <property type="project" value="UniProtKB-KW"/>
</dbReference>
<evidence type="ECO:0000256" key="5">
    <source>
        <dbReference type="ARBA" id="ARBA00022723"/>
    </source>
</evidence>
<protein>
    <recommendedName>
        <fullName evidence="3">pyruvate kinase</fullName>
        <ecNumber evidence="3">2.7.1.40</ecNumber>
    </recommendedName>
</protein>
<comment type="caution">
    <text evidence="13">The sequence shown here is derived from an EMBL/GenBank/DDBJ whole genome shotgun (WGS) entry which is preliminary data.</text>
</comment>
<dbReference type="InterPro" id="IPR040442">
    <property type="entry name" value="Pyrv_kinase-like_dom_sf"/>
</dbReference>
<evidence type="ECO:0000256" key="9">
    <source>
        <dbReference type="ARBA" id="ARBA00022842"/>
    </source>
</evidence>
<dbReference type="Gene3D" id="3.20.20.60">
    <property type="entry name" value="Phosphoenolpyruvate-binding domains"/>
    <property type="match status" value="1"/>
</dbReference>
<dbReference type="Pfam" id="PF00224">
    <property type="entry name" value="PK"/>
    <property type="match status" value="1"/>
</dbReference>
<organism evidence="13 14">
    <name type="scientific">Candidatus Marsarchaeota G2 archaeon ECH_B_SAG-G16</name>
    <dbReference type="NCBI Taxonomy" id="1978167"/>
    <lineage>
        <taxon>Archaea</taxon>
        <taxon>Candidatus Marsarchaeota</taxon>
        <taxon>Candidatus Marsarchaeota group 2</taxon>
    </lineage>
</organism>
<evidence type="ECO:0000256" key="2">
    <source>
        <dbReference type="ARBA" id="ARBA00008663"/>
    </source>
</evidence>
<keyword evidence="4" id="KW-0808">Transferase</keyword>
<gene>
    <name evidence="13" type="ORF">B9Q13_01495</name>
</gene>
<dbReference type="InterPro" id="IPR015793">
    <property type="entry name" value="Pyrv_Knase_brl"/>
</dbReference>
<evidence type="ECO:0000256" key="1">
    <source>
        <dbReference type="ARBA" id="ARBA00004997"/>
    </source>
</evidence>
<evidence type="ECO:0000256" key="6">
    <source>
        <dbReference type="ARBA" id="ARBA00022741"/>
    </source>
</evidence>
<dbReference type="SUPFAM" id="SSF51621">
    <property type="entry name" value="Phosphoenolpyruvate/pyruvate domain"/>
    <property type="match status" value="1"/>
</dbReference>
<evidence type="ECO:0000256" key="3">
    <source>
        <dbReference type="ARBA" id="ARBA00012142"/>
    </source>
</evidence>
<dbReference type="EMBL" id="NEXO01000024">
    <property type="protein sequence ID" value="PSO05596.1"/>
    <property type="molecule type" value="Genomic_DNA"/>
</dbReference>
<keyword evidence="8" id="KW-0067">ATP-binding</keyword>
<keyword evidence="10" id="KW-0324">Glycolysis</keyword>
<name>A0A2R6C4D8_9ARCH</name>
<accession>A0A2R6C4D8</accession>
<evidence type="ECO:0000256" key="8">
    <source>
        <dbReference type="ARBA" id="ARBA00022840"/>
    </source>
</evidence>
<evidence type="ECO:0000259" key="12">
    <source>
        <dbReference type="Pfam" id="PF00224"/>
    </source>
</evidence>
<keyword evidence="6" id="KW-0547">Nucleotide-binding</keyword>
<keyword evidence="9" id="KW-0460">Magnesium</keyword>
<dbReference type="UniPathway" id="UPA00109">
    <property type="reaction ID" value="UER00188"/>
</dbReference>
<dbReference type="InterPro" id="IPR001697">
    <property type="entry name" value="Pyr_Knase"/>
</dbReference>
<keyword evidence="7" id="KW-0418">Kinase</keyword>
<comment type="similarity">
    <text evidence="2">Belongs to the pyruvate kinase family.</text>
</comment>